<dbReference type="PANTHER" id="PTHR45720">
    <property type="entry name" value="CHLORIDE CHANNEL PROTEIN 2"/>
    <property type="match status" value="1"/>
</dbReference>
<keyword evidence="3" id="KW-0868">Chloride</keyword>
<comment type="caution">
    <text evidence="4">The sequence shown here is derived from an EMBL/GenBank/DDBJ whole genome shotgun (WGS) entry which is preliminary data.</text>
</comment>
<dbReference type="InterPro" id="IPR046342">
    <property type="entry name" value="CBS_dom_sf"/>
</dbReference>
<protein>
    <recommendedName>
        <fullName evidence="6">CBS domain protein</fullName>
    </recommendedName>
</protein>
<dbReference type="Gene3D" id="3.10.580.10">
    <property type="entry name" value="CBS-domain"/>
    <property type="match status" value="1"/>
</dbReference>
<evidence type="ECO:0000313" key="4">
    <source>
        <dbReference type="EMBL" id="KAK6762844.1"/>
    </source>
</evidence>
<evidence type="ECO:0000256" key="1">
    <source>
        <dbReference type="ARBA" id="ARBA00022448"/>
    </source>
</evidence>
<accession>A0ABR1EJJ3</accession>
<reference evidence="4 5" key="1">
    <citation type="submission" date="2023-08" db="EMBL/GenBank/DDBJ databases">
        <title>A Necator americanus chromosomal reference genome.</title>
        <authorList>
            <person name="Ilik V."/>
            <person name="Petrzelkova K.J."/>
            <person name="Pardy F."/>
            <person name="Fuh T."/>
            <person name="Niatou-Singa F.S."/>
            <person name="Gouil Q."/>
            <person name="Baker L."/>
            <person name="Ritchie M.E."/>
            <person name="Jex A.R."/>
            <person name="Gazzola D."/>
            <person name="Li H."/>
            <person name="Toshio Fujiwara R."/>
            <person name="Zhan B."/>
            <person name="Aroian R.V."/>
            <person name="Pafco B."/>
            <person name="Schwarz E.M."/>
        </authorList>
    </citation>
    <scope>NUCLEOTIDE SEQUENCE [LARGE SCALE GENOMIC DNA]</scope>
    <source>
        <strain evidence="4 5">Aroian</strain>
        <tissue evidence="4">Whole animal</tissue>
    </source>
</reference>
<sequence length="237" mass="27480">MSSFIIVSAQERLHRIERNESMPPPNTELECEHWTVEECMDPESRQHRQRFLVSPGQVIPQQSKTRRNSPTRRNAFCSLEINEYTMQGYMQQARKCLHYMQFGHPKQQRKPVFMYDLSQDEQKEWEAARLNEEVDLTDDIDPAPFQIVRKTSLLSIHSIFSMLQLSKVYVTGRGRLIGVVSLNDVSYVYSNEKLYACEDDLGGFVQDAQQSHRMSVPKVLSLTLLMDKNGLRGLPLV</sequence>
<keyword evidence="5" id="KW-1185">Reference proteome</keyword>
<evidence type="ECO:0000256" key="3">
    <source>
        <dbReference type="ARBA" id="ARBA00023214"/>
    </source>
</evidence>
<evidence type="ECO:0008006" key="6">
    <source>
        <dbReference type="Google" id="ProtNLM"/>
    </source>
</evidence>
<dbReference type="Proteomes" id="UP001303046">
    <property type="component" value="Unassembled WGS sequence"/>
</dbReference>
<keyword evidence="1" id="KW-0813">Transport</keyword>
<keyword evidence="2" id="KW-0406">Ion transport</keyword>
<dbReference type="SUPFAM" id="SSF54631">
    <property type="entry name" value="CBS-domain pair"/>
    <property type="match status" value="1"/>
</dbReference>
<gene>
    <name evidence="4" type="primary">Necator_chrX.g23684</name>
    <name evidence="4" type="ORF">RB195_023520</name>
</gene>
<dbReference type="InterPro" id="IPR050970">
    <property type="entry name" value="Cl_channel_volt-gated"/>
</dbReference>
<evidence type="ECO:0000313" key="5">
    <source>
        <dbReference type="Proteomes" id="UP001303046"/>
    </source>
</evidence>
<dbReference type="EMBL" id="JAVFWL010000006">
    <property type="protein sequence ID" value="KAK6762844.1"/>
    <property type="molecule type" value="Genomic_DNA"/>
</dbReference>
<evidence type="ECO:0000256" key="2">
    <source>
        <dbReference type="ARBA" id="ARBA00023065"/>
    </source>
</evidence>
<organism evidence="4 5">
    <name type="scientific">Necator americanus</name>
    <name type="common">Human hookworm</name>
    <dbReference type="NCBI Taxonomy" id="51031"/>
    <lineage>
        <taxon>Eukaryota</taxon>
        <taxon>Metazoa</taxon>
        <taxon>Ecdysozoa</taxon>
        <taxon>Nematoda</taxon>
        <taxon>Chromadorea</taxon>
        <taxon>Rhabditida</taxon>
        <taxon>Rhabditina</taxon>
        <taxon>Rhabditomorpha</taxon>
        <taxon>Strongyloidea</taxon>
        <taxon>Ancylostomatidae</taxon>
        <taxon>Bunostominae</taxon>
        <taxon>Necator</taxon>
    </lineage>
</organism>
<name>A0ABR1EJJ3_NECAM</name>
<proteinExistence type="predicted"/>
<dbReference type="PANTHER" id="PTHR45720:SF10">
    <property type="entry name" value="CHLORIDE CHANNEL PROTEIN 2"/>
    <property type="match status" value="1"/>
</dbReference>